<evidence type="ECO:0000256" key="2">
    <source>
        <dbReference type="ARBA" id="ARBA00022679"/>
    </source>
</evidence>
<dbReference type="HOGENOM" id="CLU_032616_4_1_1"/>
<dbReference type="STRING" id="13333.W1P8G8"/>
<name>W1P8G8_AMBTC</name>
<dbReference type="Proteomes" id="UP000017836">
    <property type="component" value="Unassembled WGS sequence"/>
</dbReference>
<dbReference type="GO" id="GO:0005524">
    <property type="term" value="F:ATP binding"/>
    <property type="evidence" value="ECO:0007669"/>
    <property type="project" value="UniProtKB-KW"/>
</dbReference>
<dbReference type="GO" id="GO:0006400">
    <property type="term" value="P:tRNA modification"/>
    <property type="evidence" value="ECO:0000318"/>
    <property type="project" value="GO_Central"/>
</dbReference>
<dbReference type="InterPro" id="IPR027417">
    <property type="entry name" value="P-loop_NTPase"/>
</dbReference>
<keyword evidence="4" id="KW-0547">Nucleotide-binding</keyword>
<reference evidence="7" key="1">
    <citation type="journal article" date="2013" name="Science">
        <title>The Amborella genome and the evolution of flowering plants.</title>
        <authorList>
            <consortium name="Amborella Genome Project"/>
        </authorList>
    </citation>
    <scope>NUCLEOTIDE SEQUENCE [LARGE SCALE GENOMIC DNA]</scope>
</reference>
<organism evidence="6 7">
    <name type="scientific">Amborella trichopoda</name>
    <dbReference type="NCBI Taxonomy" id="13333"/>
    <lineage>
        <taxon>Eukaryota</taxon>
        <taxon>Viridiplantae</taxon>
        <taxon>Streptophyta</taxon>
        <taxon>Embryophyta</taxon>
        <taxon>Tracheophyta</taxon>
        <taxon>Spermatophyta</taxon>
        <taxon>Magnoliopsida</taxon>
        <taxon>Amborellales</taxon>
        <taxon>Amborellaceae</taxon>
        <taxon>Amborella</taxon>
    </lineage>
</organism>
<comment type="similarity">
    <text evidence="1">Belongs to the IPP transferase family.</text>
</comment>
<evidence type="ECO:0000256" key="4">
    <source>
        <dbReference type="ARBA" id="ARBA00022741"/>
    </source>
</evidence>
<evidence type="ECO:0000256" key="3">
    <source>
        <dbReference type="ARBA" id="ARBA00022712"/>
    </source>
</evidence>
<evidence type="ECO:0000313" key="6">
    <source>
        <dbReference type="EMBL" id="ERN03979.1"/>
    </source>
</evidence>
<dbReference type="OrthoDB" id="775260at2759"/>
<accession>W1P8G8</accession>
<keyword evidence="2" id="KW-0808">Transferase</keyword>
<evidence type="ECO:0000256" key="1">
    <source>
        <dbReference type="ARBA" id="ARBA00005842"/>
    </source>
</evidence>
<dbReference type="Gene3D" id="1.10.287.890">
    <property type="entry name" value="Crystal structure of tRNA isopentenylpyrophosphate transferase (bh2366) domain"/>
    <property type="match status" value="1"/>
</dbReference>
<dbReference type="eggNOG" id="KOG1384">
    <property type="taxonomic scope" value="Eukaryota"/>
</dbReference>
<dbReference type="PANTHER" id="PTHR11088:SF89">
    <property type="entry name" value="TRNA DIMETHYLALLYLTRANSFERASE"/>
    <property type="match status" value="1"/>
</dbReference>
<dbReference type="OMA" id="ANSIVRC"/>
<keyword evidence="5" id="KW-0067">ATP-binding</keyword>
<dbReference type="KEGG" id="atr:18432129"/>
<gene>
    <name evidence="6" type="ORF">AMTR_s00079p00118940</name>
</gene>
<keyword evidence="3" id="KW-0203">Cytokinin biosynthesis</keyword>
<dbReference type="EMBL" id="KI394313">
    <property type="protein sequence ID" value="ERN03979.1"/>
    <property type="molecule type" value="Genomic_DNA"/>
</dbReference>
<protein>
    <recommendedName>
        <fullName evidence="8">Adenylate isopentenyltransferase</fullName>
    </recommendedName>
</protein>
<dbReference type="InterPro" id="IPR018022">
    <property type="entry name" value="IPT"/>
</dbReference>
<dbReference type="InterPro" id="IPR039657">
    <property type="entry name" value="Dimethylallyltransferase"/>
</dbReference>
<dbReference type="HAMAP" id="MF_00185">
    <property type="entry name" value="IPP_trans"/>
    <property type="match status" value="1"/>
</dbReference>
<dbReference type="PANTHER" id="PTHR11088">
    <property type="entry name" value="TRNA DIMETHYLALLYLTRANSFERASE"/>
    <property type="match status" value="1"/>
</dbReference>
<evidence type="ECO:0000256" key="5">
    <source>
        <dbReference type="ARBA" id="ARBA00022840"/>
    </source>
</evidence>
<dbReference type="GO" id="GO:0052381">
    <property type="term" value="F:tRNA dimethylallyltransferase activity"/>
    <property type="evidence" value="ECO:0000318"/>
    <property type="project" value="GO_Central"/>
</dbReference>
<dbReference type="Gene3D" id="3.40.50.300">
    <property type="entry name" value="P-loop containing nucleotide triphosphate hydrolases"/>
    <property type="match status" value="1"/>
</dbReference>
<keyword evidence="7" id="KW-1185">Reference proteome</keyword>
<dbReference type="Gramene" id="ERN03979">
    <property type="protein sequence ID" value="ERN03979"/>
    <property type="gene ID" value="AMTR_s00079p00118940"/>
</dbReference>
<dbReference type="AlphaFoldDB" id="W1P8G8"/>
<dbReference type="Pfam" id="PF01715">
    <property type="entry name" value="IPPT"/>
    <property type="match status" value="2"/>
</dbReference>
<proteinExistence type="inferred from homology"/>
<evidence type="ECO:0000313" key="7">
    <source>
        <dbReference type="Proteomes" id="UP000017836"/>
    </source>
</evidence>
<dbReference type="GO" id="GO:0009691">
    <property type="term" value="P:cytokinin biosynthetic process"/>
    <property type="evidence" value="ECO:0007669"/>
    <property type="project" value="UniProtKB-KW"/>
</dbReference>
<evidence type="ECO:0008006" key="8">
    <source>
        <dbReference type="Google" id="ProtNLM"/>
    </source>
</evidence>
<sequence length="358" mass="39904">MALIRVYPLSGIRRGTTPSLSSPPSLHSRNLLCRVSPMEAFSARSQKEPLVVIMGPTGTGKTKLSLDLATRFSAEIINCDKMQFYKGLDIATNKVSVEDRRGVRHHLLGEFDDRDGEVSADNFRSLASEVIASVTERGRIPILVGGSNSYIQALVEEVPLPASDESACIELLRQKTENDLNRLAFRYDCCFIWVDVKMPVLYEWVSRRVDEMLDAGLFEEVAKFYEPGANYSQGVRKAIGVPEFDMFLQCFPPGSGQELSMAEERKRLFDKAVSAIKSNTCELAKKQRERIVGLEESGWKLHRIDATEVFFSGCLAHSGVSSQDSALSSPVSSRVVADIWEEMVVQPTVKIVKKFLEI</sequence>
<dbReference type="GO" id="GO:0005739">
    <property type="term" value="C:mitochondrion"/>
    <property type="evidence" value="ECO:0000318"/>
    <property type="project" value="GO_Central"/>
</dbReference>
<dbReference type="SUPFAM" id="SSF52540">
    <property type="entry name" value="P-loop containing nucleoside triphosphate hydrolases"/>
    <property type="match status" value="1"/>
</dbReference>